<dbReference type="EMBL" id="GBRH01233127">
    <property type="protein sequence ID" value="JAD64768.1"/>
    <property type="molecule type" value="Transcribed_RNA"/>
</dbReference>
<dbReference type="AlphaFoldDB" id="A0A0A9BRL3"/>
<protein>
    <submittedName>
        <fullName evidence="1">Uncharacterized protein</fullName>
    </submittedName>
</protein>
<reference evidence="1" key="2">
    <citation type="journal article" date="2015" name="Data Brief">
        <title>Shoot transcriptome of the giant reed, Arundo donax.</title>
        <authorList>
            <person name="Barrero R.A."/>
            <person name="Guerrero F.D."/>
            <person name="Moolhuijzen P."/>
            <person name="Goolsby J.A."/>
            <person name="Tidwell J."/>
            <person name="Bellgard S.E."/>
            <person name="Bellgard M.I."/>
        </authorList>
    </citation>
    <scope>NUCLEOTIDE SEQUENCE</scope>
    <source>
        <tissue evidence="1">Shoot tissue taken approximately 20 cm above the soil surface</tissue>
    </source>
</reference>
<reference evidence="1" key="1">
    <citation type="submission" date="2014-09" db="EMBL/GenBank/DDBJ databases">
        <authorList>
            <person name="Magalhaes I.L.F."/>
            <person name="Oliveira U."/>
            <person name="Santos F.R."/>
            <person name="Vidigal T.H.D.A."/>
            <person name="Brescovit A.D."/>
            <person name="Santos A.J."/>
        </authorList>
    </citation>
    <scope>NUCLEOTIDE SEQUENCE</scope>
    <source>
        <tissue evidence="1">Shoot tissue taken approximately 20 cm above the soil surface</tissue>
    </source>
</reference>
<sequence>MSFPCFIVLFSYQDAAWSWMCSLQLMLGSSSIFCSMFKMKSKSQKKTEELHSWKQKGCLINTSSAPIYTFFFFIPYSM</sequence>
<evidence type="ECO:0000313" key="1">
    <source>
        <dbReference type="EMBL" id="JAD64768.1"/>
    </source>
</evidence>
<name>A0A0A9BRL3_ARUDO</name>
<proteinExistence type="predicted"/>
<organism evidence="1">
    <name type="scientific">Arundo donax</name>
    <name type="common">Giant reed</name>
    <name type="synonym">Donax arundinaceus</name>
    <dbReference type="NCBI Taxonomy" id="35708"/>
    <lineage>
        <taxon>Eukaryota</taxon>
        <taxon>Viridiplantae</taxon>
        <taxon>Streptophyta</taxon>
        <taxon>Embryophyta</taxon>
        <taxon>Tracheophyta</taxon>
        <taxon>Spermatophyta</taxon>
        <taxon>Magnoliopsida</taxon>
        <taxon>Liliopsida</taxon>
        <taxon>Poales</taxon>
        <taxon>Poaceae</taxon>
        <taxon>PACMAD clade</taxon>
        <taxon>Arundinoideae</taxon>
        <taxon>Arundineae</taxon>
        <taxon>Arundo</taxon>
    </lineage>
</organism>
<accession>A0A0A9BRL3</accession>